<reference evidence="3" key="1">
    <citation type="journal article" date="2023" name="Front. Microbiol.">
        <title>Ralstonia chuxiongensis sp. nov., Ralstonia mojiangensis sp. nov., and Ralstonia soli sp. nov., isolated from tobacco fields, are three novel species in the family Burkholderiaceae.</title>
        <authorList>
            <person name="Lu C.H."/>
            <person name="Zhang Y.Y."/>
            <person name="Jiang N."/>
            <person name="Chen W."/>
            <person name="Shao X."/>
            <person name="Zhao Z.M."/>
            <person name="Lu W.L."/>
            <person name="Hu X."/>
            <person name="Xi Y.X."/>
            <person name="Zou S.Y."/>
            <person name="Wei Q.J."/>
            <person name="Lin Z.L."/>
            <person name="Gong L."/>
            <person name="Gai X.T."/>
            <person name="Zhang L.Q."/>
            <person name="Li J.Y."/>
            <person name="Jin Y."/>
            <person name="Xia Z.Y."/>
        </authorList>
    </citation>
    <scope>NUCLEOTIDE SEQUENCE</scope>
    <source>
        <strain evidence="3">22TCCZM01-4</strain>
    </source>
</reference>
<evidence type="ECO:0000256" key="1">
    <source>
        <dbReference type="PIRSR" id="PIRSR613078-1"/>
    </source>
</evidence>
<comment type="caution">
    <text evidence="3">The sequence shown here is derived from an EMBL/GenBank/DDBJ whole genome shotgun (WGS) entry which is preliminary data.</text>
</comment>
<dbReference type="CDD" id="cd07067">
    <property type="entry name" value="HP_PGM_like"/>
    <property type="match status" value="1"/>
</dbReference>
<dbReference type="InterPro" id="IPR050275">
    <property type="entry name" value="PGM_Phosphatase"/>
</dbReference>
<dbReference type="PANTHER" id="PTHR48100">
    <property type="entry name" value="BROAD-SPECIFICITY PHOSPHATASE YOR283W-RELATED"/>
    <property type="match status" value="1"/>
</dbReference>
<dbReference type="SUPFAM" id="SSF53254">
    <property type="entry name" value="Phosphoglycerate mutase-like"/>
    <property type="match status" value="1"/>
</dbReference>
<accession>A0AAE3I226</accession>
<reference evidence="3" key="2">
    <citation type="submission" date="2023-02" db="EMBL/GenBank/DDBJ databases">
        <authorList>
            <person name="Lu C.-H."/>
        </authorList>
    </citation>
    <scope>NUCLEOTIDE SEQUENCE</scope>
    <source>
        <strain evidence="3">22TCCZM01-4</strain>
    </source>
</reference>
<evidence type="ECO:0000313" key="3">
    <source>
        <dbReference type="EMBL" id="MCT7316156.1"/>
    </source>
</evidence>
<dbReference type="PANTHER" id="PTHR48100:SF10">
    <property type="entry name" value="2-CARBOXY-D-ARABINITOL-1-PHOSPHATASE-RELATED"/>
    <property type="match status" value="1"/>
</dbReference>
<feature type="active site" description="Proton donor/acceptor" evidence="1">
    <location>
        <position position="100"/>
    </location>
</feature>
<dbReference type="Gene3D" id="3.40.50.1240">
    <property type="entry name" value="Phosphoglycerate mutase-like"/>
    <property type="match status" value="1"/>
</dbReference>
<dbReference type="GO" id="GO:0016791">
    <property type="term" value="F:phosphatase activity"/>
    <property type="evidence" value="ECO:0007669"/>
    <property type="project" value="TreeGrafter"/>
</dbReference>
<dbReference type="Proteomes" id="UP001164374">
    <property type="component" value="Unassembled WGS sequence"/>
</dbReference>
<protein>
    <submittedName>
        <fullName evidence="3">Histidine phosphatase family protein</fullName>
    </submittedName>
</protein>
<dbReference type="Pfam" id="PF00300">
    <property type="entry name" value="His_Phos_1"/>
    <property type="match status" value="1"/>
</dbReference>
<dbReference type="EMBL" id="JAOCQJ010000002">
    <property type="protein sequence ID" value="MCT7316156.1"/>
    <property type="molecule type" value="Genomic_DNA"/>
</dbReference>
<evidence type="ECO:0000313" key="4">
    <source>
        <dbReference type="Proteomes" id="UP001164374"/>
    </source>
</evidence>
<feature type="binding site" evidence="2">
    <location>
        <position position="70"/>
    </location>
    <ligand>
        <name>substrate</name>
    </ligand>
</feature>
<dbReference type="RefSeq" id="WP_252691196.1">
    <property type="nucleotide sequence ID" value="NZ_JAMXHU010000001.1"/>
</dbReference>
<evidence type="ECO:0000256" key="2">
    <source>
        <dbReference type="PIRSR" id="PIRSR613078-2"/>
    </source>
</evidence>
<dbReference type="InterPro" id="IPR029033">
    <property type="entry name" value="His_PPase_superfam"/>
</dbReference>
<dbReference type="InterPro" id="IPR013078">
    <property type="entry name" value="His_Pase_superF_clade-1"/>
</dbReference>
<dbReference type="SMART" id="SM00855">
    <property type="entry name" value="PGAM"/>
    <property type="match status" value="1"/>
</dbReference>
<gene>
    <name evidence="3" type="ORF">N5I87_09075</name>
</gene>
<name>A0AAE3I226_9RALS</name>
<dbReference type="AlphaFoldDB" id="A0AAE3I226"/>
<sequence>MVPFPTPQRRRVYLMRHGAVTYFDETGRPVPSPEAVPLNELGRSQATAAGKVFAAENIVFDRVIVSGLPRTVETAQRVLAEMPAMQERGIALEHWPELQEIRGGKLAEIPEHELAQAFIGAFEGTVSEDRRFLNGESIGEFLDRVIPPIAQLRAQTDWDTVLLVLHGGTNRAILSHAITGGERVFFGSLAQTAGCINVLDVGDAPTDWVLRMSNFSAPSPTHLGSRLTTMEVLLQQYLQHRQPAA</sequence>
<feature type="active site" description="Tele-phosphohistidine intermediate" evidence="1">
    <location>
        <position position="17"/>
    </location>
</feature>
<proteinExistence type="predicted"/>
<organism evidence="3 4">
    <name type="scientific">Ralstonia mojiangensis</name>
    <dbReference type="NCBI Taxonomy" id="2953895"/>
    <lineage>
        <taxon>Bacteria</taxon>
        <taxon>Pseudomonadati</taxon>
        <taxon>Pseudomonadota</taxon>
        <taxon>Betaproteobacteria</taxon>
        <taxon>Burkholderiales</taxon>
        <taxon>Burkholderiaceae</taxon>
        <taxon>Ralstonia</taxon>
    </lineage>
</organism>